<feature type="transmembrane region" description="Helical" evidence="25">
    <location>
        <begin position="162"/>
        <end position="185"/>
    </location>
</feature>
<comment type="catalytic activity">
    <reaction evidence="18">
        <text>L-histidyl-L-alpha-amino acid(out) = L-histidyl-L-alpha-amino acid(in)</text>
        <dbReference type="Rhea" id="RHEA:79379"/>
        <dbReference type="ChEBI" id="CHEBI:229964"/>
    </reaction>
</comment>
<comment type="catalytic activity">
    <reaction evidence="15">
        <text>L-arginyl-L-alpha-amino acid(out) = L-arginyl-L-alpha-amino acid(in)</text>
        <dbReference type="Rhea" id="RHEA:79371"/>
        <dbReference type="ChEBI" id="CHEBI:84315"/>
    </reaction>
</comment>
<gene>
    <name evidence="26" type="primary">MFSD1</name>
    <name evidence="26" type="ORF">NBO_80g0024</name>
</gene>
<feature type="transmembrane region" description="Helical" evidence="25">
    <location>
        <begin position="462"/>
        <end position="481"/>
    </location>
</feature>
<dbReference type="SUPFAM" id="SSF103473">
    <property type="entry name" value="MFS general substrate transporter"/>
    <property type="match status" value="1"/>
</dbReference>
<evidence type="ECO:0000256" key="25">
    <source>
        <dbReference type="SAM" id="Phobius"/>
    </source>
</evidence>
<comment type="catalytic activity">
    <reaction evidence="9">
        <text>L-histidyl-glycine(out) = L-histidyl-glycine(in)</text>
        <dbReference type="Rhea" id="RHEA:79395"/>
        <dbReference type="ChEBI" id="CHEBI:229957"/>
    </reaction>
</comment>
<evidence type="ECO:0000256" key="11">
    <source>
        <dbReference type="ARBA" id="ARBA00044884"/>
    </source>
</evidence>
<evidence type="ECO:0000256" key="15">
    <source>
        <dbReference type="ARBA" id="ARBA00044899"/>
    </source>
</evidence>
<comment type="catalytic activity">
    <reaction evidence="20">
        <text>L-lysyl-glycine(out) = L-lysyl-glycine(in)</text>
        <dbReference type="Rhea" id="RHEA:79407"/>
        <dbReference type="ChEBI" id="CHEBI:191202"/>
    </reaction>
</comment>
<evidence type="ECO:0000256" key="24">
    <source>
        <dbReference type="ARBA" id="ARBA00046376"/>
    </source>
</evidence>
<evidence type="ECO:0000256" key="19">
    <source>
        <dbReference type="ARBA" id="ARBA00044919"/>
    </source>
</evidence>
<evidence type="ECO:0000256" key="9">
    <source>
        <dbReference type="ARBA" id="ARBA00044878"/>
    </source>
</evidence>
<evidence type="ECO:0000256" key="16">
    <source>
        <dbReference type="ARBA" id="ARBA00044900"/>
    </source>
</evidence>
<dbReference type="InterPro" id="IPR011701">
    <property type="entry name" value="MFS"/>
</dbReference>
<feature type="transmembrane region" description="Helical" evidence="25">
    <location>
        <begin position="99"/>
        <end position="119"/>
    </location>
</feature>
<evidence type="ECO:0000256" key="3">
    <source>
        <dbReference type="ARBA" id="ARBA00022448"/>
    </source>
</evidence>
<keyword evidence="5 25" id="KW-1133">Transmembrane helix</keyword>
<keyword evidence="6 25" id="KW-0472">Membrane</keyword>
<evidence type="ECO:0000256" key="23">
    <source>
        <dbReference type="ARBA" id="ARBA00045709"/>
    </source>
</evidence>
<feature type="transmembrane region" description="Helical" evidence="25">
    <location>
        <begin position="7"/>
        <end position="25"/>
    </location>
</feature>
<dbReference type="PANTHER" id="PTHR23512">
    <property type="entry name" value="MAJOR FACILITATOR SUPERFAMILY DOMAIN-CONTAINING PROTEIN 1"/>
    <property type="match status" value="1"/>
</dbReference>
<feature type="transmembrane region" description="Helical" evidence="25">
    <location>
        <begin position="339"/>
        <end position="359"/>
    </location>
</feature>
<evidence type="ECO:0000256" key="8">
    <source>
        <dbReference type="ARBA" id="ARBA00044876"/>
    </source>
</evidence>
<comment type="catalytic activity">
    <reaction evidence="14">
        <text>L-aspartyl-L-lysine(out) = L-aspartyl-L-lysine(in)</text>
        <dbReference type="Rhea" id="RHEA:79411"/>
        <dbReference type="ChEBI" id="CHEBI:229953"/>
    </reaction>
</comment>
<dbReference type="EMBL" id="KB908988">
    <property type="protein sequence ID" value="EOB13361.1"/>
    <property type="molecule type" value="Genomic_DNA"/>
</dbReference>
<feature type="transmembrane region" description="Helical" evidence="25">
    <location>
        <begin position="45"/>
        <end position="65"/>
    </location>
</feature>
<feature type="transmembrane region" description="Helical" evidence="25">
    <location>
        <begin position="305"/>
        <end position="327"/>
    </location>
</feature>
<dbReference type="Gene3D" id="1.20.1250.20">
    <property type="entry name" value="MFS general substrate transporter like domains"/>
    <property type="match status" value="2"/>
</dbReference>
<comment type="catalytic activity">
    <reaction evidence="10">
        <text>L-alpha-aminoacyl-L-arginine(out) = L-alpha-aminoacyl-L-arginine(in)</text>
        <dbReference type="Rhea" id="RHEA:79367"/>
        <dbReference type="ChEBI" id="CHEBI:229968"/>
    </reaction>
</comment>
<dbReference type="OrthoDB" id="424834at2759"/>
<evidence type="ECO:0000256" key="10">
    <source>
        <dbReference type="ARBA" id="ARBA00044881"/>
    </source>
</evidence>
<proteinExistence type="inferred from homology"/>
<evidence type="ECO:0000256" key="18">
    <source>
        <dbReference type="ARBA" id="ARBA00044912"/>
    </source>
</evidence>
<dbReference type="PANTHER" id="PTHR23512:SF3">
    <property type="entry name" value="MAJOR FACILITATOR SUPERFAMILY DOMAIN-CONTAINING PROTEIN 1"/>
    <property type="match status" value="1"/>
</dbReference>
<evidence type="ECO:0000256" key="14">
    <source>
        <dbReference type="ARBA" id="ARBA00044898"/>
    </source>
</evidence>
<comment type="catalytic activity">
    <reaction evidence="11">
        <text>L-alpha-aminoacyl-L-histidine(out) = L-alpha-aminoacyl-L-histidine(in)</text>
        <dbReference type="Rhea" id="RHEA:79375"/>
        <dbReference type="ChEBI" id="CHEBI:229967"/>
    </reaction>
</comment>
<comment type="subcellular location">
    <subcellularLocation>
        <location evidence="1">Lysosome membrane</location>
        <topology evidence="1">Multi-pass membrane protein</topology>
    </subcellularLocation>
</comment>
<dbReference type="Pfam" id="PF07690">
    <property type="entry name" value="MFS_1"/>
    <property type="match status" value="1"/>
</dbReference>
<dbReference type="InterPro" id="IPR036259">
    <property type="entry name" value="MFS_trans_sf"/>
</dbReference>
<comment type="catalytic activity">
    <reaction evidence="12">
        <text>L-lysyl-L-alpha-amino acid(out) = L-lysyl-L-alpha-amino acid(in)</text>
        <dbReference type="Rhea" id="RHEA:79387"/>
        <dbReference type="ChEBI" id="CHEBI:229965"/>
    </reaction>
</comment>
<name>R0KRI8_NOSB1</name>
<keyword evidence="7" id="KW-0458">Lysosome</keyword>
<evidence type="ECO:0000256" key="1">
    <source>
        <dbReference type="ARBA" id="ARBA00004155"/>
    </source>
</evidence>
<evidence type="ECO:0000256" key="7">
    <source>
        <dbReference type="ARBA" id="ARBA00023228"/>
    </source>
</evidence>
<feature type="transmembrane region" description="Helical" evidence="25">
    <location>
        <begin position="131"/>
        <end position="156"/>
    </location>
</feature>
<evidence type="ECO:0000256" key="21">
    <source>
        <dbReference type="ARBA" id="ARBA00044985"/>
    </source>
</evidence>
<comment type="catalytic activity">
    <reaction evidence="19">
        <text>L-alanyl-L-lysine(out) = L-alanyl-L-lysine(in)</text>
        <dbReference type="Rhea" id="RHEA:79415"/>
        <dbReference type="ChEBI" id="CHEBI:192470"/>
    </reaction>
</comment>
<dbReference type="HOGENOM" id="CLU_027449_0_0_1"/>
<comment type="similarity">
    <text evidence="2">Belongs to the major facilitator superfamily.</text>
</comment>
<evidence type="ECO:0000256" key="17">
    <source>
        <dbReference type="ARBA" id="ARBA00044903"/>
    </source>
</evidence>
<comment type="subunit">
    <text evidence="24">Homodimer. Interacts with lysosomal protein GLMP (via lumenal domain); the interaction starts while both proteins are still in the endoplasmic reticulum and is required for stabilization of MFSD1 in lysosomes but has no direct effect on its targeting to lysosomes or transporter activity.</text>
</comment>
<comment type="catalytic activity">
    <reaction evidence="13">
        <text>L-alpha-aminoacyl-L-lysine(out) = L-alpha-aminoacyl-L-lysine(in)</text>
        <dbReference type="Rhea" id="RHEA:79383"/>
        <dbReference type="ChEBI" id="CHEBI:229966"/>
    </reaction>
</comment>
<feature type="transmembrane region" description="Helical" evidence="25">
    <location>
        <begin position="396"/>
        <end position="416"/>
    </location>
</feature>
<evidence type="ECO:0000256" key="6">
    <source>
        <dbReference type="ARBA" id="ARBA00023136"/>
    </source>
</evidence>
<keyword evidence="27" id="KW-1185">Reference proteome</keyword>
<evidence type="ECO:0000256" key="22">
    <source>
        <dbReference type="ARBA" id="ARBA00045018"/>
    </source>
</evidence>
<comment type="catalytic activity">
    <reaction evidence="8">
        <text>L-lysyl-L-alanine(out) = L-lysyl-L-alanine(in)</text>
        <dbReference type="Rhea" id="RHEA:79399"/>
        <dbReference type="ChEBI" id="CHEBI:229954"/>
    </reaction>
</comment>
<protein>
    <recommendedName>
        <fullName evidence="21">Lysosomal dipeptide transporter MFSD1</fullName>
    </recommendedName>
    <alternativeName>
        <fullName evidence="22">Major facilitator superfamily domain-containing protein 1</fullName>
    </alternativeName>
</protein>
<comment type="catalytic activity">
    <reaction evidence="17">
        <text>L-arginyl-glycine(out) = L-arginyl-glycine(in)</text>
        <dbReference type="Rhea" id="RHEA:79391"/>
        <dbReference type="ChEBI" id="CHEBI:229955"/>
    </reaction>
</comment>
<evidence type="ECO:0000256" key="4">
    <source>
        <dbReference type="ARBA" id="ARBA00022692"/>
    </source>
</evidence>
<accession>R0KRI8</accession>
<evidence type="ECO:0000313" key="26">
    <source>
        <dbReference type="EMBL" id="EOB13361.1"/>
    </source>
</evidence>
<sequence length="495" mass="55573">MIERYKVLLLSSLIWMGLCFVYDIPAALNTMINYGKYKNDEYKLTILYSVYALPNIILPLAFGWASTLNASIVSSFLCCLVFIGHLIFTIGISKTSFKIMILGRFLLGIGGESLSVIQNKMISCEFKGKDLSFAMGTFSSIARMGSILNFAITPYLGHHFSPSIPCLIGIILTFNGTLLCFYINFKRKSTKLEHLLVVAQPKKSPEIIKTTEIDKETKDKTEESTQIVTINENGPNLTGSEKFRSIFFNTTFEESPYHPWEGIERGSHEQAKLDLEKSNPRILYEEKNVLFFEPKLKVETGFHSSFTIIVLISFSFAIIWAPFYAIAPLLLQKRYNLSAVHSGHLLAIMEVLGLILNPVMGKIADLIGYKLVFVFIGSLTLIFSHILVYWNVASPYVVISLLGISSPMISCYWACIPNLVSENNLSKGFASVYCVLNFAFTISPILVATFATKNSMYDYVELYIISVCFVAIFLVGLLLHLNRKYSLGLNDKAEE</sequence>
<dbReference type="STRING" id="578461.R0KRI8"/>
<keyword evidence="4 25" id="KW-0812">Transmembrane</keyword>
<dbReference type="OMA" id="SHVCIYL"/>
<organism evidence="26 27">
    <name type="scientific">Nosema bombycis (strain CQ1 / CVCC 102059)</name>
    <name type="common">Microsporidian parasite</name>
    <name type="synonym">Pebrine of silkworm</name>
    <dbReference type="NCBI Taxonomy" id="578461"/>
    <lineage>
        <taxon>Eukaryota</taxon>
        <taxon>Fungi</taxon>
        <taxon>Fungi incertae sedis</taxon>
        <taxon>Microsporidia</taxon>
        <taxon>Nosematidae</taxon>
        <taxon>Nosema</taxon>
    </lineage>
</organism>
<evidence type="ECO:0000256" key="2">
    <source>
        <dbReference type="ARBA" id="ARBA00008335"/>
    </source>
</evidence>
<dbReference type="GO" id="GO:0022857">
    <property type="term" value="F:transmembrane transporter activity"/>
    <property type="evidence" value="ECO:0007669"/>
    <property type="project" value="InterPro"/>
</dbReference>
<dbReference type="VEuPathDB" id="MicrosporidiaDB:NBO_80g0024"/>
<comment type="catalytic activity">
    <reaction evidence="16">
        <text>L-lysyl-L-lysine(out) = L-lysyl-L-lysine(in)</text>
        <dbReference type="Rhea" id="RHEA:79403"/>
        <dbReference type="ChEBI" id="CHEBI:229956"/>
    </reaction>
</comment>
<feature type="transmembrane region" description="Helical" evidence="25">
    <location>
        <begin position="428"/>
        <end position="450"/>
    </location>
</feature>
<reference evidence="26 27" key="1">
    <citation type="journal article" date="2013" name="BMC Genomics">
        <title>Comparative genomics of parasitic silkworm microsporidia reveal an association between genome expansion and host adaptation.</title>
        <authorList>
            <person name="Pan G."/>
            <person name="Xu J."/>
            <person name="Li T."/>
            <person name="Xia Q."/>
            <person name="Liu S.L."/>
            <person name="Zhang G."/>
            <person name="Li S."/>
            <person name="Li C."/>
            <person name="Liu H."/>
            <person name="Yang L."/>
            <person name="Liu T."/>
            <person name="Zhang X."/>
            <person name="Wu Z."/>
            <person name="Fan W."/>
            <person name="Dang X."/>
            <person name="Xiang H."/>
            <person name="Tao M."/>
            <person name="Li Y."/>
            <person name="Hu J."/>
            <person name="Li Z."/>
            <person name="Lin L."/>
            <person name="Luo J."/>
            <person name="Geng L."/>
            <person name="Wang L."/>
            <person name="Long M."/>
            <person name="Wan Y."/>
            <person name="He N."/>
            <person name="Zhang Z."/>
            <person name="Lu C."/>
            <person name="Keeling P.J."/>
            <person name="Wang J."/>
            <person name="Xiang Z."/>
            <person name="Zhou Z."/>
        </authorList>
    </citation>
    <scope>NUCLEOTIDE SEQUENCE [LARGE SCALE GENOMIC DNA]</scope>
    <source>
        <strain evidence="27">CQ1 / CVCC 102059</strain>
    </source>
</reference>
<dbReference type="InterPro" id="IPR052187">
    <property type="entry name" value="MFSD1"/>
</dbReference>
<evidence type="ECO:0000256" key="13">
    <source>
        <dbReference type="ARBA" id="ARBA00044893"/>
    </source>
</evidence>
<dbReference type="Proteomes" id="UP000016927">
    <property type="component" value="Unassembled WGS sequence"/>
</dbReference>
<feature type="transmembrane region" description="Helical" evidence="25">
    <location>
        <begin position="371"/>
        <end position="390"/>
    </location>
</feature>
<comment type="function">
    <text evidence="23">Lysosomal dipeptide uniporter that selectively exports lysine, arginine or histidine-containing dipeptides with a net positive charge from the lysosome lumen into the cytosol. Could play a role in a specific type of protein O-glycosylation indirectly regulating macrophages migration and tissue invasion. Also essential for liver homeostasis.</text>
</comment>
<evidence type="ECO:0000256" key="12">
    <source>
        <dbReference type="ARBA" id="ARBA00044891"/>
    </source>
</evidence>
<keyword evidence="3" id="KW-0813">Transport</keyword>
<evidence type="ECO:0000256" key="20">
    <source>
        <dbReference type="ARBA" id="ARBA00044924"/>
    </source>
</evidence>
<feature type="transmembrane region" description="Helical" evidence="25">
    <location>
        <begin position="72"/>
        <end position="93"/>
    </location>
</feature>
<evidence type="ECO:0000256" key="5">
    <source>
        <dbReference type="ARBA" id="ARBA00022989"/>
    </source>
</evidence>
<evidence type="ECO:0000313" key="27">
    <source>
        <dbReference type="Proteomes" id="UP000016927"/>
    </source>
</evidence>
<dbReference type="AlphaFoldDB" id="R0KRI8"/>